<organism evidence="1 2">
    <name type="scientific">Methanothermococcus okinawensis (strain DSM 14208 / JCM 11175 / IH1)</name>
    <dbReference type="NCBI Taxonomy" id="647113"/>
    <lineage>
        <taxon>Archaea</taxon>
        <taxon>Methanobacteriati</taxon>
        <taxon>Methanobacteriota</taxon>
        <taxon>Methanomada group</taxon>
        <taxon>Methanococci</taxon>
        <taxon>Methanococcales</taxon>
        <taxon>Methanococcaceae</taxon>
        <taxon>Methanothermococcus</taxon>
    </lineage>
</organism>
<evidence type="ECO:0000313" key="2">
    <source>
        <dbReference type="Proteomes" id="UP000009296"/>
    </source>
</evidence>
<proteinExistence type="predicted"/>
<dbReference type="EMBL" id="CP002792">
    <property type="protein sequence ID" value="AEH06363.1"/>
    <property type="molecule type" value="Genomic_DNA"/>
</dbReference>
<accession>F8AKN0</accession>
<dbReference type="eggNOG" id="arCOG09529">
    <property type="taxonomic scope" value="Archaea"/>
</dbReference>
<protein>
    <submittedName>
        <fullName evidence="1">Uncharacterized protein</fullName>
    </submittedName>
</protein>
<dbReference type="STRING" id="647113.Metok_0374"/>
<dbReference type="Proteomes" id="UP000009296">
    <property type="component" value="Chromosome"/>
</dbReference>
<gene>
    <name evidence="1" type="ordered locus">Metok_0374</name>
</gene>
<dbReference type="KEGG" id="mok:Metok_0374"/>
<dbReference type="HOGENOM" id="CLU_1736453_0_0_2"/>
<sequence length="139" mass="15923">MKYDAKEKRAVIYGKLFRNDVQMIIERGQSKAEDGKYYPDDSKEGRITLFLDSVHSYKKKDGSMGYIVNIPISILKEFYDAMVVNESFKEFFDCLYTNGKIWELKSMLKRGASESTIRCYAKDLGLSDDVVDKVLSGGE</sequence>
<dbReference type="AlphaFoldDB" id="F8AKN0"/>
<reference evidence="1" key="1">
    <citation type="submission" date="2011-05" db="EMBL/GenBank/DDBJ databases">
        <title>Complete sequence of chromosome of Methanothermococcus okinawensis IH1.</title>
        <authorList>
            <consortium name="US DOE Joint Genome Institute"/>
            <person name="Lucas S."/>
            <person name="Han J."/>
            <person name="Lapidus A."/>
            <person name="Cheng J.-F."/>
            <person name="Goodwin L."/>
            <person name="Pitluck S."/>
            <person name="Peters L."/>
            <person name="Mikhailova N."/>
            <person name="Held B."/>
            <person name="Han C."/>
            <person name="Tapia R."/>
            <person name="Land M."/>
            <person name="Hauser L."/>
            <person name="Kyrpides N."/>
            <person name="Ivanova N."/>
            <person name="Pagani I."/>
            <person name="Sieprawska-Lupa M."/>
            <person name="Takai K."/>
            <person name="Miyazaki J."/>
            <person name="Whitman W."/>
            <person name="Woyke T."/>
        </authorList>
    </citation>
    <scope>NUCLEOTIDE SEQUENCE</scope>
    <source>
        <strain evidence="1">IH1</strain>
    </source>
</reference>
<name>F8AKN0_METOI</name>
<keyword evidence="2" id="KW-1185">Reference proteome</keyword>
<evidence type="ECO:0000313" key="1">
    <source>
        <dbReference type="EMBL" id="AEH06363.1"/>
    </source>
</evidence>